<organism evidence="7 8">
    <name type="scientific">Malassezia yamatoensis</name>
    <dbReference type="NCBI Taxonomy" id="253288"/>
    <lineage>
        <taxon>Eukaryota</taxon>
        <taxon>Fungi</taxon>
        <taxon>Dikarya</taxon>
        <taxon>Basidiomycota</taxon>
        <taxon>Ustilaginomycotina</taxon>
        <taxon>Malasseziomycetes</taxon>
        <taxon>Malasseziales</taxon>
        <taxon>Malasseziaceae</taxon>
        <taxon>Malassezia</taxon>
    </lineage>
</organism>
<proteinExistence type="predicted"/>
<dbReference type="PANTHER" id="PTHR23508:SF10">
    <property type="entry name" value="CARBOXYLIC ACID TRANSPORTER PROTEIN HOMOLOG"/>
    <property type="match status" value="1"/>
</dbReference>
<feature type="transmembrane region" description="Helical" evidence="6">
    <location>
        <begin position="93"/>
        <end position="115"/>
    </location>
</feature>
<feature type="transmembrane region" description="Helical" evidence="6">
    <location>
        <begin position="330"/>
        <end position="349"/>
    </location>
</feature>
<feature type="transmembrane region" description="Helical" evidence="6">
    <location>
        <begin position="46"/>
        <end position="64"/>
    </location>
</feature>
<feature type="transmembrane region" description="Helical" evidence="6">
    <location>
        <begin position="206"/>
        <end position="225"/>
    </location>
</feature>
<dbReference type="SUPFAM" id="SSF103473">
    <property type="entry name" value="MFS general substrate transporter"/>
    <property type="match status" value="1"/>
</dbReference>
<dbReference type="InterPro" id="IPR005829">
    <property type="entry name" value="Sugar_transporter_CS"/>
</dbReference>
<protein>
    <recommendedName>
        <fullName evidence="9">Major facilitator superfamily (MFS) profile domain-containing protein</fullName>
    </recommendedName>
</protein>
<dbReference type="Proteomes" id="UP001219567">
    <property type="component" value="Chromosome 6"/>
</dbReference>
<sequence>MPSTRLRKDPTNGLFGIPDAEERVRLRAGAPLNPFKIIAMLSPMQWACFLCGIFCWVMDAYDFFPVSMNVTKLATKFYNLGPNEDSGPAVTEINYSIMLALLFRSLSALIVGLLSDRFGRRWPLTANMLVVSALSLGTAYADTMPKFLGVRAIFGIATALENMPTAARGLFSGLFQQGYAVGYLIAAAVNLGWASKYDHGHGRWKIMFYLGAGLSLAAAVFRAILPDSPKFVEQNRLRKLQSDKETAVKHFLVETGEMLKEYWAQCIYAIILMTCVGFFSHSSQDLYPTMLQKAKLLSASQASLATIISNCGAITGGLLAGYLSQYIGRRLAMLGAIIVAGCFIPLWIVPDTFSGLAAGGFFVQVGVQGVLGIIPVYLNEISPPAFRATFPGLSYQLGDLGAYASSTIESRGGQSLRMPNPKKPGQTMPTMPKSVQSCSVWMHSRWSY</sequence>
<evidence type="ECO:0008006" key="9">
    <source>
        <dbReference type="Google" id="ProtNLM"/>
    </source>
</evidence>
<dbReference type="GO" id="GO:0015355">
    <property type="term" value="F:secondary active monocarboxylate transmembrane transporter activity"/>
    <property type="evidence" value="ECO:0007669"/>
    <property type="project" value="TreeGrafter"/>
</dbReference>
<reference evidence="7 8" key="1">
    <citation type="submission" date="2023-03" db="EMBL/GenBank/DDBJ databases">
        <title>Mating type loci evolution in Malassezia.</title>
        <authorList>
            <person name="Coelho M.A."/>
        </authorList>
    </citation>
    <scope>NUCLEOTIDE SEQUENCE [LARGE SCALE GENOMIC DNA]</scope>
    <source>
        <strain evidence="7 8">CBS 9725</strain>
    </source>
</reference>
<evidence type="ECO:0000256" key="1">
    <source>
        <dbReference type="ARBA" id="ARBA00004141"/>
    </source>
</evidence>
<evidence type="ECO:0000256" key="4">
    <source>
        <dbReference type="ARBA" id="ARBA00023136"/>
    </source>
</evidence>
<dbReference type="Pfam" id="PF07690">
    <property type="entry name" value="MFS_1"/>
    <property type="match status" value="1"/>
</dbReference>
<dbReference type="EMBL" id="CP119948">
    <property type="protein sequence ID" value="WFD00787.1"/>
    <property type="molecule type" value="Genomic_DNA"/>
</dbReference>
<gene>
    <name evidence="7" type="ORF">MYAM1_003539</name>
</gene>
<evidence type="ECO:0000313" key="8">
    <source>
        <dbReference type="Proteomes" id="UP001219567"/>
    </source>
</evidence>
<feature type="transmembrane region" description="Helical" evidence="6">
    <location>
        <begin position="302"/>
        <end position="324"/>
    </location>
</feature>
<accession>A0AAJ5YW23</accession>
<evidence type="ECO:0000313" key="7">
    <source>
        <dbReference type="EMBL" id="WFD00787.1"/>
    </source>
</evidence>
<dbReference type="InterPro" id="IPR011701">
    <property type="entry name" value="MFS"/>
</dbReference>
<feature type="transmembrane region" description="Helical" evidence="6">
    <location>
        <begin position="122"/>
        <end position="141"/>
    </location>
</feature>
<keyword evidence="2 6" id="KW-0812">Transmembrane</keyword>
<evidence type="ECO:0000256" key="6">
    <source>
        <dbReference type="SAM" id="Phobius"/>
    </source>
</evidence>
<comment type="subcellular location">
    <subcellularLocation>
        <location evidence="1">Membrane</location>
        <topology evidence="1">Multi-pass membrane protein</topology>
    </subcellularLocation>
</comment>
<feature type="transmembrane region" description="Helical" evidence="6">
    <location>
        <begin position="356"/>
        <end position="378"/>
    </location>
</feature>
<evidence type="ECO:0000256" key="3">
    <source>
        <dbReference type="ARBA" id="ARBA00022989"/>
    </source>
</evidence>
<keyword evidence="8" id="KW-1185">Reference proteome</keyword>
<dbReference type="PANTHER" id="PTHR23508">
    <property type="entry name" value="CARBOXYLIC ACID TRANSPORTER PROTEIN HOMOLOG"/>
    <property type="match status" value="1"/>
</dbReference>
<dbReference type="GO" id="GO:0035879">
    <property type="term" value="P:plasma membrane lactate transport"/>
    <property type="evidence" value="ECO:0007669"/>
    <property type="project" value="TreeGrafter"/>
</dbReference>
<feature type="region of interest" description="Disordered" evidence="5">
    <location>
        <begin position="410"/>
        <end position="433"/>
    </location>
</feature>
<dbReference type="GO" id="GO:0005886">
    <property type="term" value="C:plasma membrane"/>
    <property type="evidence" value="ECO:0007669"/>
    <property type="project" value="TreeGrafter"/>
</dbReference>
<keyword evidence="4 6" id="KW-0472">Membrane</keyword>
<feature type="transmembrane region" description="Helical" evidence="6">
    <location>
        <begin position="262"/>
        <end position="281"/>
    </location>
</feature>
<evidence type="ECO:0000256" key="5">
    <source>
        <dbReference type="SAM" id="MobiDB-lite"/>
    </source>
</evidence>
<dbReference type="Gene3D" id="1.20.1250.20">
    <property type="entry name" value="MFS general substrate transporter like domains"/>
    <property type="match status" value="2"/>
</dbReference>
<dbReference type="AlphaFoldDB" id="A0AAJ5YW23"/>
<evidence type="ECO:0000256" key="2">
    <source>
        <dbReference type="ARBA" id="ARBA00022692"/>
    </source>
</evidence>
<dbReference type="CDD" id="cd17316">
    <property type="entry name" value="MFS_SV2_like"/>
    <property type="match status" value="1"/>
</dbReference>
<name>A0AAJ5YW23_9BASI</name>
<keyword evidence="3 6" id="KW-1133">Transmembrane helix</keyword>
<feature type="transmembrane region" description="Helical" evidence="6">
    <location>
        <begin position="174"/>
        <end position="194"/>
    </location>
</feature>
<dbReference type="PROSITE" id="PS00216">
    <property type="entry name" value="SUGAR_TRANSPORT_1"/>
    <property type="match status" value="1"/>
</dbReference>
<dbReference type="InterPro" id="IPR036259">
    <property type="entry name" value="MFS_trans_sf"/>
</dbReference>